<gene>
    <name evidence="1" type="ORF">PTQ40_28135</name>
</gene>
<proteinExistence type="predicted"/>
<dbReference type="EMBL" id="JAQSKY010000031">
    <property type="protein sequence ID" value="MDS7902833.1"/>
    <property type="molecule type" value="Genomic_DNA"/>
</dbReference>
<reference evidence="1" key="1">
    <citation type="journal article" date="2023" name="Front. Microbiol.">
        <title>Genomic characterization of carbapenem-resistant Klebsiella oxytoca complex in China: a multi-center study.</title>
        <authorList>
            <person name="Wan W."/>
            <person name="Yang X."/>
            <person name="Yu H."/>
            <person name="Wang M."/>
            <person name="Jia W."/>
            <person name="Huang B."/>
            <person name="Qu F."/>
            <person name="Shan B."/>
            <person name="Tang Y.W."/>
            <person name="Chen L."/>
            <person name="Du H."/>
        </authorList>
    </citation>
    <scope>NUCLEOTIDE SEQUENCE</scope>
    <source>
        <strain evidence="1">HD1688</strain>
    </source>
</reference>
<reference evidence="1" key="2">
    <citation type="submission" date="2023-01" db="EMBL/GenBank/DDBJ databases">
        <authorList>
            <person name="Du H."/>
            <person name="Wan W."/>
        </authorList>
    </citation>
    <scope>NUCLEOTIDE SEQUENCE</scope>
    <source>
        <strain evidence="1">HD1688</strain>
    </source>
</reference>
<accession>A0AB35Q4T4</accession>
<protein>
    <submittedName>
        <fullName evidence="1">Uncharacterized protein</fullName>
    </submittedName>
</protein>
<evidence type="ECO:0000313" key="2">
    <source>
        <dbReference type="Proteomes" id="UP001249822"/>
    </source>
</evidence>
<comment type="caution">
    <text evidence="1">The sequence shown here is derived from an EMBL/GenBank/DDBJ whole genome shotgun (WGS) entry which is preliminary data.</text>
</comment>
<organism evidence="1 2">
    <name type="scientific">Klebsiella michiganensis</name>
    <dbReference type="NCBI Taxonomy" id="1134687"/>
    <lineage>
        <taxon>Bacteria</taxon>
        <taxon>Pseudomonadati</taxon>
        <taxon>Pseudomonadota</taxon>
        <taxon>Gammaproteobacteria</taxon>
        <taxon>Enterobacterales</taxon>
        <taxon>Enterobacteriaceae</taxon>
        <taxon>Klebsiella/Raoultella group</taxon>
        <taxon>Klebsiella</taxon>
    </lineage>
</organism>
<name>A0AB35Q4T4_9ENTR</name>
<dbReference type="AlphaFoldDB" id="A0AB35Q4T4"/>
<sequence length="115" mass="13478">MNAEHTDYGWLFREPAEETDGDVVIDLEHLPQELKLAAIQILLDQIDRETAEKNWQKSYSNSSLISPLPNCQRIFLNRAMPERWPGRVISEDRERTSLLRLEQITELCLWQVPSM</sequence>
<evidence type="ECO:0000313" key="1">
    <source>
        <dbReference type="EMBL" id="MDS7902833.1"/>
    </source>
</evidence>
<dbReference type="Proteomes" id="UP001249822">
    <property type="component" value="Unassembled WGS sequence"/>
</dbReference>
<dbReference type="RefSeq" id="WP_014837497.1">
    <property type="nucleotide sequence ID" value="NZ_BQUL01000028.1"/>
</dbReference>